<comment type="caution">
    <text evidence="1">The sequence shown here is derived from an EMBL/GenBank/DDBJ whole genome shotgun (WGS) entry which is preliminary data.</text>
</comment>
<organism evidence="1 2">
    <name type="scientific">Hypoxylon rubiginosum</name>
    <dbReference type="NCBI Taxonomy" id="110542"/>
    <lineage>
        <taxon>Eukaryota</taxon>
        <taxon>Fungi</taxon>
        <taxon>Dikarya</taxon>
        <taxon>Ascomycota</taxon>
        <taxon>Pezizomycotina</taxon>
        <taxon>Sordariomycetes</taxon>
        <taxon>Xylariomycetidae</taxon>
        <taxon>Xylariales</taxon>
        <taxon>Hypoxylaceae</taxon>
        <taxon>Hypoxylon</taxon>
    </lineage>
</organism>
<reference evidence="1 2" key="1">
    <citation type="journal article" date="2022" name="New Phytol.">
        <title>Ecological generalism drives hyperdiversity of secondary metabolite gene clusters in xylarialean endophytes.</title>
        <authorList>
            <person name="Franco M.E.E."/>
            <person name="Wisecaver J.H."/>
            <person name="Arnold A.E."/>
            <person name="Ju Y.M."/>
            <person name="Slot J.C."/>
            <person name="Ahrendt S."/>
            <person name="Moore L.P."/>
            <person name="Eastman K.E."/>
            <person name="Scott K."/>
            <person name="Konkel Z."/>
            <person name="Mondo S.J."/>
            <person name="Kuo A."/>
            <person name="Hayes R.D."/>
            <person name="Haridas S."/>
            <person name="Andreopoulos B."/>
            <person name="Riley R."/>
            <person name="LaButti K."/>
            <person name="Pangilinan J."/>
            <person name="Lipzen A."/>
            <person name="Amirebrahimi M."/>
            <person name="Yan J."/>
            <person name="Adam C."/>
            <person name="Keymanesh K."/>
            <person name="Ng V."/>
            <person name="Louie K."/>
            <person name="Northen T."/>
            <person name="Drula E."/>
            <person name="Henrissat B."/>
            <person name="Hsieh H.M."/>
            <person name="Youens-Clark K."/>
            <person name="Lutzoni F."/>
            <person name="Miadlikowska J."/>
            <person name="Eastwood D.C."/>
            <person name="Hamelin R.C."/>
            <person name="Grigoriev I.V."/>
            <person name="U'Ren J.M."/>
        </authorList>
    </citation>
    <scope>NUCLEOTIDE SEQUENCE [LARGE SCALE GENOMIC DNA]</scope>
    <source>
        <strain evidence="1 2">ER1909</strain>
    </source>
</reference>
<dbReference type="EMBL" id="MU394334">
    <property type="protein sequence ID" value="KAI6084665.1"/>
    <property type="molecule type" value="Genomic_DNA"/>
</dbReference>
<accession>A0ACC0CWJ3</accession>
<sequence length="570" mass="63408">MAPTPLARVKSRRVTQACDFCHRRGVKCREAPPNSEWADTCLTCIEYGQECTRKRQPKKRGTKPRGVPSLVDLNQGPRAERVEVMTTDPFDIADSAMSFKTSASSLGNRKIITTLLDVYLDTVHPSFPLFCEREIWVGWRDGSFPDSSKDYMSLMCMCALSAQHVVDGALFTDEVDSAESATLAYDYLQEAVRRVPASFEDPSMDLVRSYGFLALLGAQNGNHAMVHKYLGLYHGISAQLNFHDESRWPQDIAECDREVRRRLWWAMYRLEIHTACVLGNPIRCAESQCNIEYPRGLHHPAFIPGRDGQFEDWFAGWNSTTDLYRVLEHAILDFRLKRNPRTSIIGDHGRPTTTIISERLSMIQRDLLPQFGVACSRSSDSGRNRCGFQASNILCTIHLARMISSISGENSLHSACGTANDMISNLNAIPLEYVRAIGSPLIQQLAGVGHILVGVATRHRLSLDDYGLIKSVLTSIIEFLARLKGYNKTASVAEGRLSNQLADLNQAMVLNGAPDEITGGEAASGDAEIFSWSPFLDKIFPDANGNNSDIFSTNLQAAFTWPYQSMIPEG</sequence>
<name>A0ACC0CWJ3_9PEZI</name>
<evidence type="ECO:0000313" key="2">
    <source>
        <dbReference type="Proteomes" id="UP001497680"/>
    </source>
</evidence>
<gene>
    <name evidence="1" type="ORF">F4821DRAFT_167588</name>
</gene>
<evidence type="ECO:0000313" key="1">
    <source>
        <dbReference type="EMBL" id="KAI6084665.1"/>
    </source>
</evidence>
<dbReference type="Proteomes" id="UP001497680">
    <property type="component" value="Unassembled WGS sequence"/>
</dbReference>
<proteinExistence type="predicted"/>
<protein>
    <submittedName>
        <fullName evidence="1">Uncharacterized protein</fullName>
    </submittedName>
</protein>
<keyword evidence="2" id="KW-1185">Reference proteome</keyword>